<keyword evidence="8" id="KW-1185">Reference proteome</keyword>
<dbReference type="InterPro" id="IPR001650">
    <property type="entry name" value="Helicase_C-like"/>
</dbReference>
<dbReference type="GO" id="GO:0005524">
    <property type="term" value="F:ATP binding"/>
    <property type="evidence" value="ECO:0007669"/>
    <property type="project" value="UniProtKB-KW"/>
</dbReference>
<dbReference type="SUPFAM" id="SSF52540">
    <property type="entry name" value="P-loop containing nucleoside triphosphate hydrolases"/>
    <property type="match status" value="1"/>
</dbReference>
<keyword evidence="3 7" id="KW-0347">Helicase</keyword>
<dbReference type="PROSITE" id="PS51192">
    <property type="entry name" value="HELICASE_ATP_BIND_1"/>
    <property type="match status" value="1"/>
</dbReference>
<dbReference type="CDD" id="cd17921">
    <property type="entry name" value="DEXHc_Ski2"/>
    <property type="match status" value="1"/>
</dbReference>
<evidence type="ECO:0000256" key="3">
    <source>
        <dbReference type="ARBA" id="ARBA00022806"/>
    </source>
</evidence>
<feature type="domain" description="Helicase ATP-binding" evidence="5">
    <location>
        <begin position="310"/>
        <end position="492"/>
    </location>
</feature>
<dbReference type="InterPro" id="IPR014001">
    <property type="entry name" value="Helicase_ATP-bd"/>
</dbReference>
<feature type="domain" description="Helicase C-terminal" evidence="6">
    <location>
        <begin position="587"/>
        <end position="747"/>
    </location>
</feature>
<organism evidence="7 8">
    <name type="scientific">Pseudomonas sihuiensis</name>
    <dbReference type="NCBI Taxonomy" id="1274359"/>
    <lineage>
        <taxon>Bacteria</taxon>
        <taxon>Pseudomonadati</taxon>
        <taxon>Pseudomonadota</taxon>
        <taxon>Gammaproteobacteria</taxon>
        <taxon>Pseudomonadales</taxon>
        <taxon>Pseudomonadaceae</taxon>
        <taxon>Pseudomonas</taxon>
    </lineage>
</organism>
<dbReference type="GO" id="GO:0016787">
    <property type="term" value="F:hydrolase activity"/>
    <property type="evidence" value="ECO:0007669"/>
    <property type="project" value="UniProtKB-KW"/>
</dbReference>
<keyword evidence="1" id="KW-0547">Nucleotide-binding</keyword>
<dbReference type="InterPro" id="IPR011545">
    <property type="entry name" value="DEAD/DEAH_box_helicase_dom"/>
</dbReference>
<dbReference type="Proteomes" id="UP000198675">
    <property type="component" value="Chromosome I"/>
</dbReference>
<evidence type="ECO:0000313" key="8">
    <source>
        <dbReference type="Proteomes" id="UP000198675"/>
    </source>
</evidence>
<evidence type="ECO:0000256" key="4">
    <source>
        <dbReference type="ARBA" id="ARBA00022840"/>
    </source>
</evidence>
<dbReference type="GO" id="GO:0004386">
    <property type="term" value="F:helicase activity"/>
    <property type="evidence" value="ECO:0007669"/>
    <property type="project" value="UniProtKB-KW"/>
</dbReference>
<evidence type="ECO:0000313" key="7">
    <source>
        <dbReference type="EMBL" id="SDV03477.1"/>
    </source>
</evidence>
<proteinExistence type="predicted"/>
<dbReference type="PANTHER" id="PTHR47961:SF6">
    <property type="entry name" value="DNA-DIRECTED DNA POLYMERASE"/>
    <property type="match status" value="1"/>
</dbReference>
<dbReference type="PROSITE" id="PS51194">
    <property type="entry name" value="HELICASE_CTER"/>
    <property type="match status" value="1"/>
</dbReference>
<dbReference type="SMART" id="SM00487">
    <property type="entry name" value="DEXDc"/>
    <property type="match status" value="1"/>
</dbReference>
<dbReference type="Pfam" id="PF00270">
    <property type="entry name" value="DEAD"/>
    <property type="match status" value="1"/>
</dbReference>
<dbReference type="EMBL" id="LT629797">
    <property type="protein sequence ID" value="SDV03477.1"/>
    <property type="molecule type" value="Genomic_DNA"/>
</dbReference>
<evidence type="ECO:0000256" key="1">
    <source>
        <dbReference type="ARBA" id="ARBA00022741"/>
    </source>
</evidence>
<gene>
    <name evidence="7" type="ORF">SAMN05216363_5167</name>
</gene>
<dbReference type="AlphaFoldDB" id="A0A1H2NDD4"/>
<keyword evidence="2" id="KW-0378">Hydrolase</keyword>
<keyword evidence="4" id="KW-0067">ATP-binding</keyword>
<name>A0A1H2NDD4_9PSED</name>
<dbReference type="SMART" id="SM00490">
    <property type="entry name" value="HELICc"/>
    <property type="match status" value="1"/>
</dbReference>
<evidence type="ECO:0000259" key="5">
    <source>
        <dbReference type="PROSITE" id="PS51192"/>
    </source>
</evidence>
<dbReference type="InterPro" id="IPR050474">
    <property type="entry name" value="Hel308_SKI2-like"/>
</dbReference>
<dbReference type="GeneID" id="300080508"/>
<sequence length="1056" mass="116769">MNHWLLEAIAERRAQALRDADRVQFYREMTPQEPDLDAQTIHEVVAALELAVLDMELDRFGDEKDRQAVLHSAAADAFRLLRVLPLPETPMAAATHMLRASILAVIGDRGADAARWLRALDDKKAWPVLPLNSSDWGERCRATLTDVWLRLVRKQGWNDRDTVLERVAALRTSQQEFEREYLGSFDPLQAKRSALELIAIYHLAKAADVLAHFITDGVVEDSFQIQPMLDSHFDRAIAACDTAQLLELGPLTRLLARAAAQMEANSLWTVTRAVNSRVTKFVRELVSRGRGDRALFDVLPPQRRTLAERGLLGSSRRAVVVSLPTSSGKTLIAQFRMLQALNQFDDRKGWVAYLAPSRALVNQVTRQLRRDFQPLGVVVERVSPAMEVNGIEAGVLAEQQSDAQFRVLVATPEKFDLMLRQGWEEKIGRPLTLVVVDEAHTIQDSERGLRLELLLATINRECREAQFLLLTPFIQNAREVARWLGGLNSEDISLGVDWQPNDRAIGIVSAVDAGAKKGRSRDYQVNFETVHTSRPSIILDDVFPLGREQSLATSLTEVKAVGTLAAIAARKLAARGPVIAMHNTPDNVWRLAHKLKSGRSIELSADLRFVQDYVAAEMGEQFPLVDLLSHRVGVHHGGLPEEVRMLMEWLFEKGHLDVLAATTTLAQGVNFPVSGVVMASTHYPQGKSSVPMPPEDFWNIAGRAGRVSQGQLGVVALVAKDAADVEKRRDFINRNTGDLNSALIQLAQAAAGELTDLGLIVYHHPEWSSFLQYLAHTYRQMGQPSNFADQIEQVLRGTFGFERLRTSNSQLARSLLTGIRSYVSYMASPAQPLGLVDSTGFSLQSIKTVMTHRGNIGPDSWDRDRLFKAGDGTLQTMMGVLLRVPELRDNLKAVLGGKTPDGDKLALILKDWVNGEELVTIAERHFSQEGTDTVTALTKCGQNLFGKLAHTSSWGLNALLAITGSELEDGERSLLANLPSQVYYGVSTDEAVSLRLLGVPRRAAPALARAMQLKPGDSLPLIRQRLEALPEQGWSAALGADGQVYRKAWLIMDGVE</sequence>
<protein>
    <submittedName>
        <fullName evidence="7">Replicative superfamily II helicase</fullName>
    </submittedName>
</protein>
<reference evidence="8" key="1">
    <citation type="submission" date="2016-10" db="EMBL/GenBank/DDBJ databases">
        <authorList>
            <person name="Varghese N."/>
            <person name="Submissions S."/>
        </authorList>
    </citation>
    <scope>NUCLEOTIDE SEQUENCE [LARGE SCALE GENOMIC DNA]</scope>
    <source>
        <strain evidence="8">KCTC 32246</strain>
    </source>
</reference>
<accession>A0A1H2NDD4</accession>
<dbReference type="Pfam" id="PF00271">
    <property type="entry name" value="Helicase_C"/>
    <property type="match status" value="1"/>
</dbReference>
<dbReference type="Gene3D" id="3.40.50.300">
    <property type="entry name" value="P-loop containing nucleotide triphosphate hydrolases"/>
    <property type="match status" value="2"/>
</dbReference>
<evidence type="ECO:0000259" key="6">
    <source>
        <dbReference type="PROSITE" id="PS51194"/>
    </source>
</evidence>
<dbReference type="RefSeq" id="WP_012017843.1">
    <property type="nucleotide sequence ID" value="NZ_LT629797.1"/>
</dbReference>
<dbReference type="InterPro" id="IPR027417">
    <property type="entry name" value="P-loop_NTPase"/>
</dbReference>
<dbReference type="GO" id="GO:0003676">
    <property type="term" value="F:nucleic acid binding"/>
    <property type="evidence" value="ECO:0007669"/>
    <property type="project" value="InterPro"/>
</dbReference>
<evidence type="ECO:0000256" key="2">
    <source>
        <dbReference type="ARBA" id="ARBA00022801"/>
    </source>
</evidence>
<dbReference type="PANTHER" id="PTHR47961">
    <property type="entry name" value="DNA POLYMERASE THETA, PUTATIVE (AFU_ORTHOLOGUE AFUA_1G05260)-RELATED"/>
    <property type="match status" value="1"/>
</dbReference>